<evidence type="ECO:0000313" key="2">
    <source>
        <dbReference type="Proteomes" id="UP000095517"/>
    </source>
</evidence>
<dbReference type="STRING" id="338188.ERS852397_01343"/>
<dbReference type="RefSeq" id="WP_055278734.1">
    <property type="nucleotide sequence ID" value="NZ_CABIXA010000006.1"/>
</dbReference>
<dbReference type="SUPFAM" id="SSF142795">
    <property type="entry name" value="CAC2185-like"/>
    <property type="match status" value="1"/>
</dbReference>
<dbReference type="AlphaFoldDB" id="A0A174C797"/>
<sequence length="211" mass="25351">MQIIQALRYRIWRVFKKYRDKQYRNRFINQNITILSMNCTGGILYHDLGLQFLSPTVNLYIKAQDFIKFCENLKYYLSIDQMIQCKEPGIVEDRKYPVAYLGDILLYLVHYHTVEEAQQKWNSRKKRINWEKIVIFNNDREGMTVALKERFEALPYKKVMFTCQPDDSHPSCYYLHGYEKDECVGIITDGKGWFGKRPIDQFDWVKFLNEV</sequence>
<dbReference type="InterPro" id="IPR037226">
    <property type="entry name" value="CAC2185-like_sf"/>
</dbReference>
<dbReference type="Pfam" id="PF08942">
    <property type="entry name" value="DUF1919"/>
    <property type="match status" value="1"/>
</dbReference>
<dbReference type="InterPro" id="IPR015037">
    <property type="entry name" value="DUF1919"/>
</dbReference>
<proteinExistence type="predicted"/>
<evidence type="ECO:0000313" key="1">
    <source>
        <dbReference type="EMBL" id="CUO09332.1"/>
    </source>
</evidence>
<reference evidence="1 2" key="1">
    <citation type="submission" date="2015-09" db="EMBL/GenBank/DDBJ databases">
        <authorList>
            <consortium name="Pathogen Informatics"/>
        </authorList>
    </citation>
    <scope>NUCLEOTIDE SEQUENCE [LARGE SCALE GENOMIC DNA]</scope>
    <source>
        <strain evidence="1 2">2789STDY5608840</strain>
    </source>
</reference>
<accession>A0A174C797</accession>
<protein>
    <submittedName>
        <fullName evidence="1">Exopolysaccharide biosynthesis protein</fullName>
    </submittedName>
</protein>
<dbReference type="EMBL" id="CYZH01000006">
    <property type="protein sequence ID" value="CUO09332.1"/>
    <property type="molecule type" value="Genomic_DNA"/>
</dbReference>
<name>A0A174C797_9BACE</name>
<dbReference type="Proteomes" id="UP000095517">
    <property type="component" value="Unassembled WGS sequence"/>
</dbReference>
<gene>
    <name evidence="1" type="ORF">ERS852397_01343</name>
</gene>
<organism evidence="1 2">
    <name type="scientific">Bacteroides finegoldii</name>
    <dbReference type="NCBI Taxonomy" id="338188"/>
    <lineage>
        <taxon>Bacteria</taxon>
        <taxon>Pseudomonadati</taxon>
        <taxon>Bacteroidota</taxon>
        <taxon>Bacteroidia</taxon>
        <taxon>Bacteroidales</taxon>
        <taxon>Bacteroidaceae</taxon>
        <taxon>Bacteroides</taxon>
    </lineage>
</organism>